<gene>
    <name evidence="2" type="ordered locus">AALP_Aa7g213700</name>
</gene>
<name>A0A087GJM5_ARAAL</name>
<feature type="compositionally biased region" description="Basic and acidic residues" evidence="1">
    <location>
        <begin position="74"/>
        <end position="86"/>
    </location>
</feature>
<dbReference type="EMBL" id="CM002875">
    <property type="protein sequence ID" value="KFK30077.1"/>
    <property type="molecule type" value="Genomic_DNA"/>
</dbReference>
<dbReference type="eggNOG" id="ENOG502R1HT">
    <property type="taxonomic scope" value="Eukaryota"/>
</dbReference>
<dbReference type="Proteomes" id="UP000029120">
    <property type="component" value="Chromosome 7"/>
</dbReference>
<dbReference type="PANTHER" id="PTHR31722">
    <property type="entry name" value="OS06G0675200 PROTEIN"/>
    <property type="match status" value="1"/>
</dbReference>
<proteinExistence type="predicted"/>
<organism evidence="2 3">
    <name type="scientific">Arabis alpina</name>
    <name type="common">Alpine rock-cress</name>
    <dbReference type="NCBI Taxonomy" id="50452"/>
    <lineage>
        <taxon>Eukaryota</taxon>
        <taxon>Viridiplantae</taxon>
        <taxon>Streptophyta</taxon>
        <taxon>Embryophyta</taxon>
        <taxon>Tracheophyta</taxon>
        <taxon>Spermatophyta</taxon>
        <taxon>Magnoliopsida</taxon>
        <taxon>eudicotyledons</taxon>
        <taxon>Gunneridae</taxon>
        <taxon>Pentapetalae</taxon>
        <taxon>rosids</taxon>
        <taxon>malvids</taxon>
        <taxon>Brassicales</taxon>
        <taxon>Brassicaceae</taxon>
        <taxon>Arabideae</taxon>
        <taxon>Arabis</taxon>
    </lineage>
</organism>
<reference evidence="3" key="1">
    <citation type="journal article" date="2015" name="Nat. Plants">
        <title>Genome expansion of Arabis alpina linked with retrotransposition and reduced symmetric DNA methylation.</title>
        <authorList>
            <person name="Willing E.M."/>
            <person name="Rawat V."/>
            <person name="Mandakova T."/>
            <person name="Maumus F."/>
            <person name="James G.V."/>
            <person name="Nordstroem K.J."/>
            <person name="Becker C."/>
            <person name="Warthmann N."/>
            <person name="Chica C."/>
            <person name="Szarzynska B."/>
            <person name="Zytnicki M."/>
            <person name="Albani M.C."/>
            <person name="Kiefer C."/>
            <person name="Bergonzi S."/>
            <person name="Castaings L."/>
            <person name="Mateos J.L."/>
            <person name="Berns M.C."/>
            <person name="Bujdoso N."/>
            <person name="Piofczyk T."/>
            <person name="de Lorenzo L."/>
            <person name="Barrero-Sicilia C."/>
            <person name="Mateos I."/>
            <person name="Piednoel M."/>
            <person name="Hagmann J."/>
            <person name="Chen-Min-Tao R."/>
            <person name="Iglesias-Fernandez R."/>
            <person name="Schuster S.C."/>
            <person name="Alonso-Blanco C."/>
            <person name="Roudier F."/>
            <person name="Carbonero P."/>
            <person name="Paz-Ares J."/>
            <person name="Davis S.J."/>
            <person name="Pecinka A."/>
            <person name="Quesneville H."/>
            <person name="Colot V."/>
            <person name="Lysak M.A."/>
            <person name="Weigel D."/>
            <person name="Coupland G."/>
            <person name="Schneeberger K."/>
        </authorList>
    </citation>
    <scope>NUCLEOTIDE SEQUENCE [LARGE SCALE GENOMIC DNA]</scope>
    <source>
        <strain evidence="3">cv. Pajares</strain>
    </source>
</reference>
<dbReference type="AlphaFoldDB" id="A0A087GJM5"/>
<keyword evidence="3" id="KW-1185">Reference proteome</keyword>
<dbReference type="OMA" id="PADEIFC"/>
<dbReference type="OrthoDB" id="1927989at2759"/>
<evidence type="ECO:0000256" key="1">
    <source>
        <dbReference type="SAM" id="MobiDB-lite"/>
    </source>
</evidence>
<evidence type="ECO:0000313" key="3">
    <source>
        <dbReference type="Proteomes" id="UP000029120"/>
    </source>
</evidence>
<sequence length="129" mass="15004">MECSNMNQHHQYGSYAEPRISFSSGFAATKQEMINYKEAPVSSDDFEFGVKNFSMITADEIFFDGMILPRKEEVNTSKRMSTLREELSEEDDDSSRSKSKGSRGWWRERLGLGFVKSKKDHKRSSFYHH</sequence>
<evidence type="ECO:0000313" key="2">
    <source>
        <dbReference type="EMBL" id="KFK30077.1"/>
    </source>
</evidence>
<dbReference type="PANTHER" id="PTHR31722:SF44">
    <property type="entry name" value="(RAPE) HYPOTHETICAL PROTEIN"/>
    <property type="match status" value="1"/>
</dbReference>
<protein>
    <submittedName>
        <fullName evidence="2">Uncharacterized protein</fullName>
    </submittedName>
</protein>
<accession>A0A087GJM5</accession>
<dbReference type="Gramene" id="KFK30077">
    <property type="protein sequence ID" value="KFK30077"/>
    <property type="gene ID" value="AALP_AA7G213700"/>
</dbReference>
<feature type="region of interest" description="Disordered" evidence="1">
    <location>
        <begin position="74"/>
        <end position="103"/>
    </location>
</feature>